<dbReference type="AlphaFoldDB" id="A0AA95KV53"/>
<protein>
    <submittedName>
        <fullName evidence="2">Uncharacterized protein</fullName>
    </submittedName>
</protein>
<keyword evidence="1" id="KW-1133">Transmembrane helix</keyword>
<feature type="transmembrane region" description="Helical" evidence="1">
    <location>
        <begin position="9"/>
        <end position="29"/>
    </location>
</feature>
<sequence>MKTKHREKFFLIMVSSLTTLAIFFPYTTFCVNNQAGSDNSVTNTIIIEIIIISIIIALLFTHIKRKNKSQTADADALPIPEEAISHYHEVRKQREDQEYQLNQKKFAAVSAYVQLMLSPYMKESDVKIVCNNIKSWITNEDAAIVSVSTDGRLGSIDLRHLVWNIGERFNWKGEKRALFAKMVFPIELRDIEVSTIRRNLRQRGTCIIDLDIPEKGDYRFSFQLI</sequence>
<gene>
    <name evidence="2" type="ORF">QNN11_15390</name>
</gene>
<feature type="transmembrane region" description="Helical" evidence="1">
    <location>
        <begin position="41"/>
        <end position="60"/>
    </location>
</feature>
<accession>A0AA95KV53</accession>
<dbReference type="Proteomes" id="UP001177934">
    <property type="component" value="Chromosome"/>
</dbReference>
<evidence type="ECO:0000256" key="1">
    <source>
        <dbReference type="SAM" id="Phobius"/>
    </source>
</evidence>
<evidence type="ECO:0000313" key="2">
    <source>
        <dbReference type="EMBL" id="WHX08813.1"/>
    </source>
</evidence>
<keyword evidence="1" id="KW-0812">Transmembrane</keyword>
<dbReference type="EMBL" id="CP126056">
    <property type="protein sequence ID" value="WHX08813.1"/>
    <property type="molecule type" value="Genomic_DNA"/>
</dbReference>
<organism evidence="2 3">
    <name type="scientific">Phocaeicola dorei</name>
    <dbReference type="NCBI Taxonomy" id="357276"/>
    <lineage>
        <taxon>Bacteria</taxon>
        <taxon>Pseudomonadati</taxon>
        <taxon>Bacteroidota</taxon>
        <taxon>Bacteroidia</taxon>
        <taxon>Bacteroidales</taxon>
        <taxon>Bacteroidaceae</taxon>
        <taxon>Phocaeicola</taxon>
    </lineage>
</organism>
<reference evidence="2" key="1">
    <citation type="journal article" date="2023" name="Nat. Commun.">
        <title>Identification of a novel Human Milk Oligosaccharides utilization cluster in the infant gut commensal Bacteroides dorei.</title>
        <authorList>
            <person name="Kijner S."/>
            <person name="Ennis D."/>
            <person name="Shmorak S."/>
            <person name="Florentin A."/>
            <person name="Yassour M."/>
        </authorList>
    </citation>
    <scope>NUCLEOTIDE SEQUENCE</scope>
    <source>
        <strain evidence="2">2</strain>
    </source>
</reference>
<keyword evidence="1" id="KW-0472">Membrane</keyword>
<evidence type="ECO:0000313" key="3">
    <source>
        <dbReference type="Proteomes" id="UP001177934"/>
    </source>
</evidence>
<proteinExistence type="predicted"/>
<name>A0AA95KV53_9BACT</name>